<keyword evidence="2 12" id="KW-0235">DNA replication</keyword>
<evidence type="ECO:0000256" key="8">
    <source>
        <dbReference type="ARBA" id="ARBA00022840"/>
    </source>
</evidence>
<dbReference type="Pfam" id="PF17764">
    <property type="entry name" value="PriA_3primeBD"/>
    <property type="match status" value="1"/>
</dbReference>
<keyword evidence="8 12" id="KW-0067">ATP-binding</keyword>
<dbReference type="PANTHER" id="PTHR30580">
    <property type="entry name" value="PRIMOSOMAL PROTEIN N"/>
    <property type="match status" value="1"/>
</dbReference>
<dbReference type="Proteomes" id="UP000003879">
    <property type="component" value="Unassembled WGS sequence"/>
</dbReference>
<dbReference type="GO" id="GO:0008270">
    <property type="term" value="F:zinc ion binding"/>
    <property type="evidence" value="ECO:0007669"/>
    <property type="project" value="UniProtKB-UniRule"/>
</dbReference>
<name>A0A0E2AJH7_BACFG</name>
<dbReference type="PROSITE" id="PS51194">
    <property type="entry name" value="HELICASE_CTER"/>
    <property type="match status" value="1"/>
</dbReference>
<feature type="binding site" evidence="12">
    <location>
        <position position="585"/>
    </location>
    <ligand>
        <name>Zn(2+)</name>
        <dbReference type="ChEBI" id="CHEBI:29105"/>
        <label>1</label>
    </ligand>
</feature>
<keyword evidence="3 12" id="KW-0479">Metal-binding</keyword>
<keyword evidence="10 12" id="KW-0413">Isomerase</keyword>
<evidence type="ECO:0000256" key="3">
    <source>
        <dbReference type="ARBA" id="ARBA00022723"/>
    </source>
</evidence>
<dbReference type="PANTHER" id="PTHR30580:SF0">
    <property type="entry name" value="PRIMOSOMAL PROTEIN N"/>
    <property type="match status" value="1"/>
</dbReference>
<dbReference type="GO" id="GO:0006302">
    <property type="term" value="P:double-strand break repair"/>
    <property type="evidence" value="ECO:0007669"/>
    <property type="project" value="InterPro"/>
</dbReference>
<feature type="domain" description="Helicase ATP-binding" evidence="13">
    <location>
        <begin position="314"/>
        <end position="482"/>
    </location>
</feature>
<accession>A0A0E2AJH7</accession>
<dbReference type="Gene3D" id="3.40.50.300">
    <property type="entry name" value="P-loop containing nucleotide triphosphate hydrolases"/>
    <property type="match status" value="2"/>
</dbReference>
<dbReference type="SMART" id="SM00487">
    <property type="entry name" value="DEXDc"/>
    <property type="match status" value="1"/>
</dbReference>
<dbReference type="HOGENOM" id="CLU_013353_1_1_10"/>
<dbReference type="HAMAP" id="MF_00983">
    <property type="entry name" value="PriA"/>
    <property type="match status" value="1"/>
</dbReference>
<evidence type="ECO:0000259" key="13">
    <source>
        <dbReference type="PROSITE" id="PS51192"/>
    </source>
</evidence>
<comment type="cofactor">
    <cofactor evidence="12">
        <name>Zn(2+)</name>
        <dbReference type="ChEBI" id="CHEBI:29105"/>
    </cofactor>
    <text evidence="12">Binds 2 zinc ions per subunit.</text>
</comment>
<dbReference type="Gene3D" id="3.40.1440.60">
    <property type="entry name" value="PriA, 3(prime) DNA-binding domain"/>
    <property type="match status" value="1"/>
</dbReference>
<keyword evidence="5 12" id="KW-0378">Hydrolase</keyword>
<dbReference type="GO" id="GO:1990077">
    <property type="term" value="C:primosome complex"/>
    <property type="evidence" value="ECO:0007669"/>
    <property type="project" value="UniProtKB-UniRule"/>
</dbReference>
<sequence length="838" mass="96331">MINESPALASGIFCIFVLTMKKYVDVILPLPLPRCFTYSLPDEGAEEVQIGCRVVVPFGRKKYYTAIVRNVHHYAPTEYEVKEISTVLDTSPILLPGQFRFWEWLADYYLCTQGDVYKAALPSGLKLESETIVEYNPDFEADAPLSEREQLVLDLLAKEPEQCVTKLEKESGLKNILTVIKSLLDKEALFVKEELRRTYKPKTEARVRLAADASGEENLRRIFDELERAPKQLALLMKYVELSGVLGDGASKEVSKKELLQRASASPAIFNGLVEKQIFEVYYQEIGRLNRLVGKTVELNVLNEHQQRAYHEIMQSFQEKNVCLLYGVTSSGKTEVYIHLIEETLRQGRQVLYLLPEIALTTQITERLKRVFGSRLGIYHSKFPDAERVEIWQKQLTEEGYDIILGVRSSVFLPFRNLGLVIVDEEHENTYKQQDPAPRYHARNAAIVLASMYGAKTLLGTATPSVETWQNATTGKFGWVELKERYKEIQLPEIIPVDIKELHRKKRMTGQFSPLLLQYVREALDNKQQVILFQNRRGFAPMIECRTCGWVPKCKNCDVSLTYHKGINQLTCHYCGYTYQLPRSCPACEGVELMHRGFGTEKIEDDVKLIFPEASVARMDLDTTRTRSAYEKIIADFEQGKTDILIGTQMVSKGLDFDHVSVVGILNADTMLNYPDFRSYERAFQLMAQVAGRAGRKNKRGRVVLQTKSIDHPIIRQVMTNDYEDMVAGQLAERQMFHYPPYYRMVYVYLKNRNETLLDVMAHTMAEKLRALFGNRILGPDKPPVARIQTLFIRKIVVKIEQNAPMSRARELLLRVQREMIEDERFKSLIVYYDVDPM</sequence>
<gene>
    <name evidence="12" type="primary">priA</name>
    <name evidence="15" type="ORF">HMPREF1056_04347</name>
</gene>
<feature type="binding site" evidence="12">
    <location>
        <position position="572"/>
    </location>
    <ligand>
        <name>Zn(2+)</name>
        <dbReference type="ChEBI" id="CHEBI:29105"/>
        <label>2</label>
    </ligand>
</feature>
<dbReference type="Pfam" id="PF00271">
    <property type="entry name" value="Helicase_C"/>
    <property type="match status" value="1"/>
</dbReference>
<dbReference type="PATRIC" id="fig|997883.3.peg.4595"/>
<dbReference type="InterPro" id="IPR042115">
    <property type="entry name" value="PriA_3primeBD_sf"/>
</dbReference>
<evidence type="ECO:0000259" key="14">
    <source>
        <dbReference type="PROSITE" id="PS51194"/>
    </source>
</evidence>
<protein>
    <recommendedName>
        <fullName evidence="12">Replication restart protein PriA</fullName>
    </recommendedName>
    <alternativeName>
        <fullName evidence="12">ATP-dependent DNA helicase PriA</fullName>
        <ecNumber evidence="12">5.6.2.4</ecNumber>
    </alternativeName>
    <alternativeName>
        <fullName evidence="12">DNA 3'-5' helicase PriA</fullName>
    </alternativeName>
</protein>
<feature type="binding site" evidence="12">
    <location>
        <position position="575"/>
    </location>
    <ligand>
        <name>Zn(2+)</name>
        <dbReference type="ChEBI" id="CHEBI:29105"/>
        <label>2</label>
    </ligand>
</feature>
<dbReference type="CDD" id="cd17929">
    <property type="entry name" value="DEXHc_priA"/>
    <property type="match status" value="1"/>
</dbReference>
<dbReference type="GO" id="GO:0006270">
    <property type="term" value="P:DNA replication initiation"/>
    <property type="evidence" value="ECO:0007669"/>
    <property type="project" value="TreeGrafter"/>
</dbReference>
<comment type="catalytic activity">
    <reaction evidence="11 12">
        <text>ATP + H2O = ADP + phosphate + H(+)</text>
        <dbReference type="Rhea" id="RHEA:13065"/>
        <dbReference type="ChEBI" id="CHEBI:15377"/>
        <dbReference type="ChEBI" id="CHEBI:15378"/>
        <dbReference type="ChEBI" id="CHEBI:30616"/>
        <dbReference type="ChEBI" id="CHEBI:43474"/>
        <dbReference type="ChEBI" id="CHEBI:456216"/>
        <dbReference type="EC" id="5.6.2.4"/>
    </reaction>
</comment>
<dbReference type="InterPro" id="IPR014001">
    <property type="entry name" value="Helicase_ATP-bd"/>
</dbReference>
<evidence type="ECO:0000256" key="2">
    <source>
        <dbReference type="ARBA" id="ARBA00022705"/>
    </source>
</evidence>
<feature type="binding site" evidence="12">
    <location>
        <position position="554"/>
    </location>
    <ligand>
        <name>Zn(2+)</name>
        <dbReference type="ChEBI" id="CHEBI:29105"/>
        <label>2</label>
    </ligand>
</feature>
<dbReference type="SMART" id="SM00490">
    <property type="entry name" value="HELICc"/>
    <property type="match status" value="1"/>
</dbReference>
<proteinExistence type="inferred from homology"/>
<dbReference type="SUPFAM" id="SSF52540">
    <property type="entry name" value="P-loop containing nucleoside triphosphate hydrolases"/>
    <property type="match status" value="1"/>
</dbReference>
<feature type="domain" description="Helicase C-terminal" evidence="14">
    <location>
        <begin position="566"/>
        <end position="735"/>
    </location>
</feature>
<comment type="function">
    <text evidence="12">Initiates the restart of stalled replication forks, which reloads the replicative helicase on sites other than the origin of replication. Recognizes and binds to abandoned replication forks and remodels them to uncover a helicase loading site. Promotes assembly of the primosome at these replication forks.</text>
</comment>
<dbReference type="InterPro" id="IPR040498">
    <property type="entry name" value="PriA_CRR"/>
</dbReference>
<evidence type="ECO:0000256" key="11">
    <source>
        <dbReference type="ARBA" id="ARBA00048988"/>
    </source>
</evidence>
<dbReference type="InterPro" id="IPR001650">
    <property type="entry name" value="Helicase_C-like"/>
</dbReference>
<dbReference type="Pfam" id="PF00270">
    <property type="entry name" value="DEAD"/>
    <property type="match status" value="1"/>
</dbReference>
<dbReference type="GO" id="GO:0005524">
    <property type="term" value="F:ATP binding"/>
    <property type="evidence" value="ECO:0007669"/>
    <property type="project" value="UniProtKB-UniRule"/>
</dbReference>
<keyword evidence="7 12" id="KW-0862">Zinc</keyword>
<evidence type="ECO:0000256" key="1">
    <source>
        <dbReference type="ARBA" id="ARBA00022515"/>
    </source>
</evidence>
<dbReference type="FunFam" id="3.40.1440.60:FF:000001">
    <property type="entry name" value="Primosomal protein N"/>
    <property type="match status" value="1"/>
</dbReference>
<dbReference type="PROSITE" id="PS51192">
    <property type="entry name" value="HELICASE_ATP_BIND_1"/>
    <property type="match status" value="1"/>
</dbReference>
<feature type="binding site" evidence="12">
    <location>
        <position position="588"/>
    </location>
    <ligand>
        <name>Zn(2+)</name>
        <dbReference type="ChEBI" id="CHEBI:29105"/>
        <label>1</label>
    </ligand>
</feature>
<evidence type="ECO:0000313" key="15">
    <source>
        <dbReference type="EMBL" id="EIY89360.1"/>
    </source>
</evidence>
<organism evidence="15 16">
    <name type="scientific">Bacteroides fragilis CL07T12C05</name>
    <dbReference type="NCBI Taxonomy" id="997883"/>
    <lineage>
        <taxon>Bacteria</taxon>
        <taxon>Pseudomonadati</taxon>
        <taxon>Bacteroidota</taxon>
        <taxon>Bacteroidia</taxon>
        <taxon>Bacteroidales</taxon>
        <taxon>Bacteroidaceae</taxon>
        <taxon>Bacteroides</taxon>
    </lineage>
</organism>
<dbReference type="InterPro" id="IPR027417">
    <property type="entry name" value="P-loop_NTPase"/>
</dbReference>
<dbReference type="InterPro" id="IPR005259">
    <property type="entry name" value="PriA"/>
</dbReference>
<dbReference type="GO" id="GO:0043138">
    <property type="term" value="F:3'-5' DNA helicase activity"/>
    <property type="evidence" value="ECO:0007669"/>
    <property type="project" value="UniProtKB-EC"/>
</dbReference>
<evidence type="ECO:0000256" key="5">
    <source>
        <dbReference type="ARBA" id="ARBA00022801"/>
    </source>
</evidence>
<dbReference type="FunFam" id="3.40.50.300:FF:000489">
    <property type="entry name" value="Primosome assembly protein PriA"/>
    <property type="match status" value="1"/>
</dbReference>
<dbReference type="InterPro" id="IPR041236">
    <property type="entry name" value="PriA_C"/>
</dbReference>
<evidence type="ECO:0000256" key="9">
    <source>
        <dbReference type="ARBA" id="ARBA00023125"/>
    </source>
</evidence>
<dbReference type="GO" id="GO:0003677">
    <property type="term" value="F:DNA binding"/>
    <property type="evidence" value="ECO:0007669"/>
    <property type="project" value="UniProtKB-UniRule"/>
</dbReference>
<dbReference type="InterPro" id="IPR041222">
    <property type="entry name" value="PriA_3primeBD"/>
</dbReference>
<reference evidence="15 16" key="1">
    <citation type="submission" date="2012-02" db="EMBL/GenBank/DDBJ databases">
        <title>The Genome Sequence of Bacteroides fragilis CL07T12C05.</title>
        <authorList>
            <consortium name="The Broad Institute Genome Sequencing Platform"/>
            <person name="Earl A."/>
            <person name="Ward D."/>
            <person name="Feldgarden M."/>
            <person name="Gevers D."/>
            <person name="Zitomersky N.L."/>
            <person name="Coyne M.J."/>
            <person name="Comstock L.E."/>
            <person name="Young S.K."/>
            <person name="Zeng Q."/>
            <person name="Gargeya S."/>
            <person name="Fitzgerald M."/>
            <person name="Haas B."/>
            <person name="Abouelleil A."/>
            <person name="Alvarado L."/>
            <person name="Arachchi H.M."/>
            <person name="Berlin A."/>
            <person name="Chapman S.B."/>
            <person name="Gearin G."/>
            <person name="Goldberg J."/>
            <person name="Griggs A."/>
            <person name="Gujja S."/>
            <person name="Hansen M."/>
            <person name="Heiman D."/>
            <person name="Howarth C."/>
            <person name="Larimer J."/>
            <person name="Lui A."/>
            <person name="MacDonald P.J.P."/>
            <person name="McCowen C."/>
            <person name="Montmayeur A."/>
            <person name="Murphy C."/>
            <person name="Neiman D."/>
            <person name="Pearson M."/>
            <person name="Priest M."/>
            <person name="Roberts A."/>
            <person name="Saif S."/>
            <person name="Shea T."/>
            <person name="Sisk P."/>
            <person name="Stolte C."/>
            <person name="Sykes S."/>
            <person name="Wortman J."/>
            <person name="Nusbaum C."/>
            <person name="Birren B."/>
        </authorList>
    </citation>
    <scope>NUCLEOTIDE SEQUENCE [LARGE SCALE GENOMIC DNA]</scope>
    <source>
        <strain evidence="15 16">CL07T12C05</strain>
    </source>
</reference>
<evidence type="ECO:0000256" key="6">
    <source>
        <dbReference type="ARBA" id="ARBA00022806"/>
    </source>
</evidence>
<dbReference type="EC" id="5.6.2.4" evidence="12"/>
<dbReference type="Pfam" id="PF18319">
    <property type="entry name" value="Zn_ribbon_PriA"/>
    <property type="match status" value="1"/>
</dbReference>
<comment type="catalytic activity">
    <reaction evidence="12">
        <text>Couples ATP hydrolysis with the unwinding of duplex DNA by translocating in the 3'-5' direction.</text>
        <dbReference type="EC" id="5.6.2.4"/>
    </reaction>
</comment>
<dbReference type="GO" id="GO:0016887">
    <property type="term" value="F:ATP hydrolysis activity"/>
    <property type="evidence" value="ECO:0007669"/>
    <property type="project" value="RHEA"/>
</dbReference>
<keyword evidence="1 12" id="KW-0639">Primosome</keyword>
<feature type="binding site" evidence="12">
    <location>
        <position position="545"/>
    </location>
    <ligand>
        <name>Zn(2+)</name>
        <dbReference type="ChEBI" id="CHEBI:29105"/>
        <label>1</label>
    </ligand>
</feature>
<evidence type="ECO:0000256" key="4">
    <source>
        <dbReference type="ARBA" id="ARBA00022741"/>
    </source>
</evidence>
<comment type="subunit">
    <text evidence="12">Component of the replication restart primosome.</text>
</comment>
<keyword evidence="9 12" id="KW-0238">DNA-binding</keyword>
<dbReference type="AlphaFoldDB" id="A0A0E2AJH7"/>
<keyword evidence="6 12" id="KW-0347">Helicase</keyword>
<comment type="caution">
    <text evidence="15">The sequence shown here is derived from an EMBL/GenBank/DDBJ whole genome shotgun (WGS) entry which is preliminary data.</text>
</comment>
<comment type="similarity">
    <text evidence="12">Belongs to the helicase family. PriA subfamily.</text>
</comment>
<dbReference type="NCBIfam" id="TIGR00595">
    <property type="entry name" value="priA"/>
    <property type="match status" value="1"/>
</dbReference>
<keyword evidence="4 12" id="KW-0547">Nucleotide-binding</keyword>
<dbReference type="Pfam" id="PF18074">
    <property type="entry name" value="PriA_C"/>
    <property type="match status" value="1"/>
</dbReference>
<feature type="binding site" evidence="12">
    <location>
        <position position="557"/>
    </location>
    <ligand>
        <name>Zn(2+)</name>
        <dbReference type="ChEBI" id="CHEBI:29105"/>
        <label>2</label>
    </ligand>
</feature>
<evidence type="ECO:0000256" key="7">
    <source>
        <dbReference type="ARBA" id="ARBA00022833"/>
    </source>
</evidence>
<dbReference type="CDD" id="cd18804">
    <property type="entry name" value="SF2_C_priA"/>
    <property type="match status" value="1"/>
</dbReference>
<dbReference type="InterPro" id="IPR011545">
    <property type="entry name" value="DEAD/DEAH_box_helicase_dom"/>
</dbReference>
<feature type="binding site" evidence="12">
    <location>
        <position position="548"/>
    </location>
    <ligand>
        <name>Zn(2+)</name>
        <dbReference type="ChEBI" id="CHEBI:29105"/>
        <label>1</label>
    </ligand>
</feature>
<dbReference type="EMBL" id="AGXN01000026">
    <property type="protein sequence ID" value="EIY89360.1"/>
    <property type="molecule type" value="Genomic_DNA"/>
</dbReference>
<dbReference type="GO" id="GO:0006269">
    <property type="term" value="P:DNA replication, synthesis of primer"/>
    <property type="evidence" value="ECO:0007669"/>
    <property type="project" value="UniProtKB-KW"/>
</dbReference>
<dbReference type="GO" id="GO:0006310">
    <property type="term" value="P:DNA recombination"/>
    <property type="evidence" value="ECO:0007669"/>
    <property type="project" value="InterPro"/>
</dbReference>
<evidence type="ECO:0000313" key="16">
    <source>
        <dbReference type="Proteomes" id="UP000003879"/>
    </source>
</evidence>
<evidence type="ECO:0000256" key="12">
    <source>
        <dbReference type="HAMAP-Rule" id="MF_00983"/>
    </source>
</evidence>
<evidence type="ECO:0000256" key="10">
    <source>
        <dbReference type="ARBA" id="ARBA00023235"/>
    </source>
</evidence>